<feature type="compositionally biased region" description="Low complexity" evidence="1">
    <location>
        <begin position="236"/>
        <end position="246"/>
    </location>
</feature>
<feature type="compositionally biased region" description="Basic residues" evidence="1">
    <location>
        <begin position="548"/>
        <end position="558"/>
    </location>
</feature>
<keyword evidence="3" id="KW-1185">Reference proteome</keyword>
<feature type="compositionally biased region" description="Low complexity" evidence="1">
    <location>
        <begin position="261"/>
        <end position="278"/>
    </location>
</feature>
<reference evidence="2" key="1">
    <citation type="journal article" date="2019" name="Environ. Microbiol.">
        <title>Fungal ecological strategies reflected in gene transcription - a case study of two litter decomposers.</title>
        <authorList>
            <person name="Barbi F."/>
            <person name="Kohler A."/>
            <person name="Barry K."/>
            <person name="Baskaran P."/>
            <person name="Daum C."/>
            <person name="Fauchery L."/>
            <person name="Ihrmark K."/>
            <person name="Kuo A."/>
            <person name="LaButti K."/>
            <person name="Lipzen A."/>
            <person name="Morin E."/>
            <person name="Grigoriev I.V."/>
            <person name="Henrissat B."/>
            <person name="Lindahl B."/>
            <person name="Martin F."/>
        </authorList>
    </citation>
    <scope>NUCLEOTIDE SEQUENCE</scope>
    <source>
        <strain evidence="2">JB14</strain>
    </source>
</reference>
<evidence type="ECO:0000313" key="2">
    <source>
        <dbReference type="EMBL" id="KAE9405118.1"/>
    </source>
</evidence>
<evidence type="ECO:0000256" key="1">
    <source>
        <dbReference type="SAM" id="MobiDB-lite"/>
    </source>
</evidence>
<feature type="compositionally biased region" description="Polar residues" evidence="1">
    <location>
        <begin position="213"/>
        <end position="223"/>
    </location>
</feature>
<feature type="region of interest" description="Disordered" evidence="1">
    <location>
        <begin position="213"/>
        <end position="278"/>
    </location>
</feature>
<sequence length="595" mass="64743">MSSRRQNRVSTLAIVTLPHPPLLRRRSSLLSQGSITSPHTPRTSNCGSPTCQSWIFTNNNHRKSTDSWNSSNQDVGEVEAEWKPEQVLLLSRTLDALPSHLVTPFNGPIPPSNLLDKIARGVANAKGPVEWPFSLRATRVKLIEIARQRAREDSRYPVTDENDEISCYSADSDVNVGLTRKNSRVISRRPLYRQSSMDFMNTDKGDNITRLSTRLQRTESLIPTPTYHPYTRSRARAQTQSQTQAQMDRRSSSPPRSAHVPSLISPSTPSSTTLNSLSSLSTSAARPLFLRRSVSSFSTTDSSVISGNRSSLADSELEPHLLPSVLPGPVQRVRRSESFCNPPFSASKDGYPLPVVSAGTPPPSRQAFKRAPSYGALAQEAREKEKEKRASGIYAQTYGTKSREEMNVSPCPSSDEEEKIRNKRAKKPKGSSGKVRESPASSVTPPTSPGSDKETPKKRTKAKDATCAEGKVASSRRSTPSASTSAPTASPSVTRPVQRMNLQRNPSMFGEELPHLHIPAAASRPAPSTVSLTSTHLPSATPAGPPRKTLRRVKRLAPPRKISFGSLVPPAGGDTDAEDDNGQQRPGLGSAFQLS</sequence>
<dbReference type="OrthoDB" id="433738at2759"/>
<accession>A0A6A4I6U9</accession>
<dbReference type="EMBL" id="ML769411">
    <property type="protein sequence ID" value="KAE9405118.1"/>
    <property type="molecule type" value="Genomic_DNA"/>
</dbReference>
<evidence type="ECO:0000313" key="3">
    <source>
        <dbReference type="Proteomes" id="UP000799118"/>
    </source>
</evidence>
<feature type="region of interest" description="Disordered" evidence="1">
    <location>
        <begin position="522"/>
        <end position="595"/>
    </location>
</feature>
<protein>
    <submittedName>
        <fullName evidence="2">Uncharacterized protein</fullName>
    </submittedName>
</protein>
<organism evidence="2 3">
    <name type="scientific">Gymnopus androsaceus JB14</name>
    <dbReference type="NCBI Taxonomy" id="1447944"/>
    <lineage>
        <taxon>Eukaryota</taxon>
        <taxon>Fungi</taxon>
        <taxon>Dikarya</taxon>
        <taxon>Basidiomycota</taxon>
        <taxon>Agaricomycotina</taxon>
        <taxon>Agaricomycetes</taxon>
        <taxon>Agaricomycetidae</taxon>
        <taxon>Agaricales</taxon>
        <taxon>Marasmiineae</taxon>
        <taxon>Omphalotaceae</taxon>
        <taxon>Gymnopus</taxon>
    </lineage>
</organism>
<gene>
    <name evidence="2" type="ORF">BT96DRAFT_988669</name>
</gene>
<dbReference type="AlphaFoldDB" id="A0A6A4I6U9"/>
<proteinExistence type="predicted"/>
<feature type="region of interest" description="Disordered" evidence="1">
    <location>
        <begin position="382"/>
        <end position="506"/>
    </location>
</feature>
<feature type="compositionally biased region" description="Basic and acidic residues" evidence="1">
    <location>
        <begin position="451"/>
        <end position="466"/>
    </location>
</feature>
<name>A0A6A4I6U9_9AGAR</name>
<dbReference type="Proteomes" id="UP000799118">
    <property type="component" value="Unassembled WGS sequence"/>
</dbReference>
<feature type="compositionally biased region" description="Polar residues" evidence="1">
    <location>
        <begin position="526"/>
        <end position="538"/>
    </location>
</feature>
<feature type="compositionally biased region" description="Low complexity" evidence="1">
    <location>
        <begin position="472"/>
        <end position="496"/>
    </location>
</feature>